<protein>
    <submittedName>
        <fullName evidence="2">Uncharacterized protein</fullName>
    </submittedName>
</protein>
<feature type="region of interest" description="Disordered" evidence="1">
    <location>
        <begin position="201"/>
        <end position="227"/>
    </location>
</feature>
<feature type="compositionally biased region" description="Low complexity" evidence="1">
    <location>
        <begin position="37"/>
        <end position="56"/>
    </location>
</feature>
<proteinExistence type="predicted"/>
<keyword evidence="3" id="KW-1185">Reference proteome</keyword>
<dbReference type="Proteomes" id="UP000050525">
    <property type="component" value="Unassembled WGS sequence"/>
</dbReference>
<evidence type="ECO:0000313" key="3">
    <source>
        <dbReference type="Proteomes" id="UP000050525"/>
    </source>
</evidence>
<dbReference type="AlphaFoldDB" id="A0A151PH28"/>
<dbReference type="EMBL" id="AKHW03000227">
    <property type="protein sequence ID" value="KYO48303.1"/>
    <property type="molecule type" value="Genomic_DNA"/>
</dbReference>
<evidence type="ECO:0000313" key="2">
    <source>
        <dbReference type="EMBL" id="KYO48303.1"/>
    </source>
</evidence>
<evidence type="ECO:0000256" key="1">
    <source>
        <dbReference type="SAM" id="MobiDB-lite"/>
    </source>
</evidence>
<comment type="caution">
    <text evidence="2">The sequence shown here is derived from an EMBL/GenBank/DDBJ whole genome shotgun (WGS) entry which is preliminary data.</text>
</comment>
<sequence length="275" mass="30097">MDAIQAIDNWSDPSILAPTVAGVDALEDKTNENKTQASTTASVAKKSRTSAKAASAAPPPSARSLNVLKTMEIKKMIGKSLQPARPVRHLSEQIASTINFNLKSEFACNTQVCLRSDSSWWCESPGMIESNQAEQHEVESKKERIQYSRDFLLKLASVSHSQKKPDFLPDHPVVLERPGCQMHLAPWAECGLRGFSLDRSGSTSSSGASRSRASSVGDPHGLKQPLLTPLRSIPSRALYPMGLMFDTPALEEVGSMKTRLKENNFLFVQKMTGPF</sequence>
<feature type="compositionally biased region" description="Low complexity" evidence="1">
    <location>
        <begin position="201"/>
        <end position="215"/>
    </location>
</feature>
<feature type="region of interest" description="Disordered" evidence="1">
    <location>
        <begin position="28"/>
        <end position="62"/>
    </location>
</feature>
<name>A0A151PH28_ALLMI</name>
<accession>A0A151PH28</accession>
<reference evidence="2 3" key="1">
    <citation type="journal article" date="2012" name="Genome Biol.">
        <title>Sequencing three crocodilian genomes to illuminate the evolution of archosaurs and amniotes.</title>
        <authorList>
            <person name="St John J.A."/>
            <person name="Braun E.L."/>
            <person name="Isberg S.R."/>
            <person name="Miles L.G."/>
            <person name="Chong A.Y."/>
            <person name="Gongora J."/>
            <person name="Dalzell P."/>
            <person name="Moran C."/>
            <person name="Bed'hom B."/>
            <person name="Abzhanov A."/>
            <person name="Burgess S.C."/>
            <person name="Cooksey A.M."/>
            <person name="Castoe T.A."/>
            <person name="Crawford N.G."/>
            <person name="Densmore L.D."/>
            <person name="Drew J.C."/>
            <person name="Edwards S.V."/>
            <person name="Faircloth B.C."/>
            <person name="Fujita M.K."/>
            <person name="Greenwold M.J."/>
            <person name="Hoffmann F.G."/>
            <person name="Howard J.M."/>
            <person name="Iguchi T."/>
            <person name="Janes D.E."/>
            <person name="Khan S.Y."/>
            <person name="Kohno S."/>
            <person name="de Koning A.J."/>
            <person name="Lance S.L."/>
            <person name="McCarthy F.M."/>
            <person name="McCormack J.E."/>
            <person name="Merchant M.E."/>
            <person name="Peterson D.G."/>
            <person name="Pollock D.D."/>
            <person name="Pourmand N."/>
            <person name="Raney B.J."/>
            <person name="Roessler K.A."/>
            <person name="Sanford J.R."/>
            <person name="Sawyer R.H."/>
            <person name="Schmidt C.J."/>
            <person name="Triplett E.W."/>
            <person name="Tuberville T.D."/>
            <person name="Venegas-Anaya M."/>
            <person name="Howard J.T."/>
            <person name="Jarvis E.D."/>
            <person name="Guillette L.J.Jr."/>
            <person name="Glenn T.C."/>
            <person name="Green R.E."/>
            <person name="Ray D.A."/>
        </authorList>
    </citation>
    <scope>NUCLEOTIDE SEQUENCE [LARGE SCALE GENOMIC DNA]</scope>
    <source>
        <strain evidence="2">KSC_2009_1</strain>
    </source>
</reference>
<organism evidence="2 3">
    <name type="scientific">Alligator mississippiensis</name>
    <name type="common">American alligator</name>
    <dbReference type="NCBI Taxonomy" id="8496"/>
    <lineage>
        <taxon>Eukaryota</taxon>
        <taxon>Metazoa</taxon>
        <taxon>Chordata</taxon>
        <taxon>Craniata</taxon>
        <taxon>Vertebrata</taxon>
        <taxon>Euteleostomi</taxon>
        <taxon>Archelosauria</taxon>
        <taxon>Archosauria</taxon>
        <taxon>Crocodylia</taxon>
        <taxon>Alligatoridae</taxon>
        <taxon>Alligatorinae</taxon>
        <taxon>Alligator</taxon>
    </lineage>
</organism>
<gene>
    <name evidence="2" type="ORF">Y1Q_0024675</name>
</gene>